<protein>
    <submittedName>
        <fullName evidence="3">Galactose oxidase</fullName>
    </submittedName>
</protein>
<dbReference type="SUPFAM" id="SSF117281">
    <property type="entry name" value="Kelch motif"/>
    <property type="match status" value="1"/>
</dbReference>
<dbReference type="Proteomes" id="UP000239590">
    <property type="component" value="Unassembled WGS sequence"/>
</dbReference>
<dbReference type="AlphaFoldDB" id="A0A2S7ITJ9"/>
<gene>
    <name evidence="3" type="ORF">C5O19_04125</name>
</gene>
<evidence type="ECO:0000313" key="3">
    <source>
        <dbReference type="EMBL" id="PQA60996.1"/>
    </source>
</evidence>
<name>A0A2S7ITJ9_9BACT</name>
<keyword evidence="1" id="KW-0880">Kelch repeat</keyword>
<accession>A0A2S7ITJ9</accession>
<sequence length="306" mass="33265">MGNWRAESPFEGVARSGAASFVIDTAAYISTGSDNNNNRLADLWQYNGRTWTQKANFPGAGRTGATGFAVAGKGYVGLGQPQGGVYVKDFYSYDPTSNKWTKIADYMGTGRVGTVSFSVNNKGYVGTGFDGNNLNDLYSYNPTAATWTKENSFPGAKREGAVAMVINNMVYVGTGTGNAQTLRDWWEFNPTSGIWTQKKDFTTDQSAIMRSYASSFVINNKGYLLMGVTTTTDTKIWSYDAATDTWASDYEYGNSNNKFRAAPSGRSRAVSFSMKNLGYIATGASGSTRLDDIYSFDPSVAREVVE</sequence>
<evidence type="ECO:0000313" key="4">
    <source>
        <dbReference type="Proteomes" id="UP000239590"/>
    </source>
</evidence>
<comment type="caution">
    <text evidence="3">The sequence shown here is derived from an EMBL/GenBank/DDBJ whole genome shotgun (WGS) entry which is preliminary data.</text>
</comment>
<dbReference type="PANTHER" id="PTHR46344:SF27">
    <property type="entry name" value="KELCH REPEAT SUPERFAMILY PROTEIN"/>
    <property type="match status" value="1"/>
</dbReference>
<keyword evidence="2" id="KW-0677">Repeat</keyword>
<dbReference type="OrthoDB" id="103335at2"/>
<dbReference type="PANTHER" id="PTHR46344">
    <property type="entry name" value="OS02G0202900 PROTEIN"/>
    <property type="match status" value="1"/>
</dbReference>
<evidence type="ECO:0000256" key="2">
    <source>
        <dbReference type="ARBA" id="ARBA00022737"/>
    </source>
</evidence>
<proteinExistence type="predicted"/>
<organism evidence="3 4">
    <name type="scientific">Siphonobacter curvatus</name>
    <dbReference type="NCBI Taxonomy" id="2094562"/>
    <lineage>
        <taxon>Bacteria</taxon>
        <taxon>Pseudomonadati</taxon>
        <taxon>Bacteroidota</taxon>
        <taxon>Cytophagia</taxon>
        <taxon>Cytophagales</taxon>
        <taxon>Cytophagaceae</taxon>
        <taxon>Siphonobacter</taxon>
    </lineage>
</organism>
<dbReference type="Gene3D" id="2.120.10.80">
    <property type="entry name" value="Kelch-type beta propeller"/>
    <property type="match status" value="2"/>
</dbReference>
<dbReference type="EMBL" id="PTRA01000001">
    <property type="protein sequence ID" value="PQA60996.1"/>
    <property type="molecule type" value="Genomic_DNA"/>
</dbReference>
<evidence type="ECO:0000256" key="1">
    <source>
        <dbReference type="ARBA" id="ARBA00022441"/>
    </source>
</evidence>
<dbReference type="Pfam" id="PF24681">
    <property type="entry name" value="Kelch_KLHDC2_KLHL20_DRC7"/>
    <property type="match status" value="1"/>
</dbReference>
<keyword evidence="4" id="KW-1185">Reference proteome</keyword>
<reference evidence="4" key="1">
    <citation type="submission" date="2018-02" db="EMBL/GenBank/DDBJ databases">
        <title>Genome sequencing of Solimonas sp. HR-BB.</title>
        <authorList>
            <person name="Lee Y."/>
            <person name="Jeon C.O."/>
        </authorList>
    </citation>
    <scope>NUCLEOTIDE SEQUENCE [LARGE SCALE GENOMIC DNA]</scope>
    <source>
        <strain evidence="4">HR-U</strain>
    </source>
</reference>
<dbReference type="InterPro" id="IPR015915">
    <property type="entry name" value="Kelch-typ_b-propeller"/>
</dbReference>